<dbReference type="Proteomes" id="UP000582090">
    <property type="component" value="Unassembled WGS sequence"/>
</dbReference>
<evidence type="ECO:0000256" key="4">
    <source>
        <dbReference type="ARBA" id="ARBA00022679"/>
    </source>
</evidence>
<proteinExistence type="inferred from homology"/>
<gene>
    <name evidence="8" type="ORF">GGQ67_003410</name>
</gene>
<name>A0A7W6CXX5_9HYPH</name>
<keyword evidence="9" id="KW-1185">Reference proteome</keyword>
<comment type="similarity">
    <text evidence="1">Belongs to the N(4)/N(6)-methyltransferase family.</text>
</comment>
<dbReference type="GO" id="GO:0032259">
    <property type="term" value="P:methylation"/>
    <property type="evidence" value="ECO:0007669"/>
    <property type="project" value="UniProtKB-KW"/>
</dbReference>
<evidence type="ECO:0000313" key="9">
    <source>
        <dbReference type="Proteomes" id="UP000582090"/>
    </source>
</evidence>
<dbReference type="RefSeq" id="WP_246400204.1">
    <property type="nucleotide sequence ID" value="NZ_JACIDW010000011.1"/>
</dbReference>
<dbReference type="EMBL" id="JACIDW010000011">
    <property type="protein sequence ID" value="MBB3965735.1"/>
    <property type="molecule type" value="Genomic_DNA"/>
</dbReference>
<dbReference type="PIRSF" id="PIRSF015855">
    <property type="entry name" value="TypeIII_Mtase_mKpnI"/>
    <property type="match status" value="1"/>
</dbReference>
<evidence type="ECO:0000259" key="7">
    <source>
        <dbReference type="Pfam" id="PF01555"/>
    </source>
</evidence>
<keyword evidence="4 8" id="KW-0808">Transferase</keyword>
<sequence>MSSNIRKLIEIFPSCATVSYDEKGRPVQKIDFDMLKQVLADDIVDGPVERYRMEWPGKRAAILEANLSTTKTLRPDRAESKSFDQTKNIFIEGDNLDALKIVQESLLGSVKLIYIDPPYNTGTDLVYKDDFRATESSYLSSSDQRDSYGARLVANTESNGRFHSDWLSMIYPRLKVARNLLSDDGIIAISIDENERSNLQKICDEIFGESNFIGCFVWKRRSGAMDAVSNLSEDHEYVLMYGKKEGKLNGVTRTFEKYQNLDNDPRGPWIADNLSAGKPGGDTHYAILDPITGSEFWPPKGRFWPYSRTTMAQKIKEGRVIFPKSPTGTPMLKRFASEAQRDTIPVSSWIERPSASANQSTISVPMNSAATKAMIDLMGGKIFSFPKPVELIEALVVQATSKDSLVMDFFAGSATTAEAVLARNAKDGGSRRYILVQIPEELEASSAAFQAGFRTIADVSKERIRLSGAKALEGEFHPDWNRDVGFRVLKVDTSNMKDVYYSPEQFDQGDLLSSVENVKPDRTGEDLLFQVLVDWGVDLTLPISCDKLYNKSVFFVDGNTLVACFEAGISEELVKELALREPLRVVFRDNGFVSDAVKINVEQIFRQLSPGTEVKTI</sequence>
<evidence type="ECO:0000313" key="8">
    <source>
        <dbReference type="EMBL" id="MBB3965735.1"/>
    </source>
</evidence>
<dbReference type="PROSITE" id="PS00092">
    <property type="entry name" value="N6_MTASE"/>
    <property type="match status" value="1"/>
</dbReference>
<dbReference type="InterPro" id="IPR002941">
    <property type="entry name" value="DNA_methylase_N4/N6"/>
</dbReference>
<dbReference type="PRINTS" id="PR00506">
    <property type="entry name" value="D21N6MTFRASE"/>
</dbReference>
<dbReference type="GO" id="GO:0009007">
    <property type="term" value="F:site-specific DNA-methyltransferase (adenine-specific) activity"/>
    <property type="evidence" value="ECO:0007669"/>
    <property type="project" value="UniProtKB-EC"/>
</dbReference>
<dbReference type="GO" id="GO:0003677">
    <property type="term" value="F:DNA binding"/>
    <property type="evidence" value="ECO:0007669"/>
    <property type="project" value="InterPro"/>
</dbReference>
<dbReference type="Pfam" id="PF01555">
    <property type="entry name" value="N6_N4_Mtase"/>
    <property type="match status" value="1"/>
</dbReference>
<feature type="domain" description="DNA methylase N-4/N-6" evidence="7">
    <location>
        <begin position="110"/>
        <end position="441"/>
    </location>
</feature>
<reference evidence="8 9" key="1">
    <citation type="submission" date="2020-08" db="EMBL/GenBank/DDBJ databases">
        <title>Genomic Encyclopedia of Type Strains, Phase IV (KMG-IV): sequencing the most valuable type-strain genomes for metagenomic binning, comparative biology and taxonomic classification.</title>
        <authorList>
            <person name="Goeker M."/>
        </authorList>
    </citation>
    <scope>NUCLEOTIDE SEQUENCE [LARGE SCALE GENOMIC DNA]</scope>
    <source>
        <strain evidence="8 9">DSM 26575</strain>
    </source>
</reference>
<dbReference type="Gene3D" id="3.40.50.150">
    <property type="entry name" value="Vaccinia Virus protein VP39"/>
    <property type="match status" value="1"/>
</dbReference>
<dbReference type="GO" id="GO:0008170">
    <property type="term" value="F:N-methyltransferase activity"/>
    <property type="evidence" value="ECO:0007669"/>
    <property type="project" value="InterPro"/>
</dbReference>
<protein>
    <recommendedName>
        <fullName evidence="2">site-specific DNA-methyltransferase (adenine-specific)</fullName>
        <ecNumber evidence="2">2.1.1.72</ecNumber>
    </recommendedName>
</protein>
<dbReference type="InterPro" id="IPR002052">
    <property type="entry name" value="DNA_methylase_N6_adenine_CS"/>
</dbReference>
<dbReference type="InterPro" id="IPR029063">
    <property type="entry name" value="SAM-dependent_MTases_sf"/>
</dbReference>
<comment type="catalytic activity">
    <reaction evidence="6">
        <text>a 2'-deoxyadenosine in DNA + S-adenosyl-L-methionine = an N(6)-methyl-2'-deoxyadenosine in DNA + S-adenosyl-L-homocysteine + H(+)</text>
        <dbReference type="Rhea" id="RHEA:15197"/>
        <dbReference type="Rhea" id="RHEA-COMP:12418"/>
        <dbReference type="Rhea" id="RHEA-COMP:12419"/>
        <dbReference type="ChEBI" id="CHEBI:15378"/>
        <dbReference type="ChEBI" id="CHEBI:57856"/>
        <dbReference type="ChEBI" id="CHEBI:59789"/>
        <dbReference type="ChEBI" id="CHEBI:90615"/>
        <dbReference type="ChEBI" id="CHEBI:90616"/>
        <dbReference type="EC" id="2.1.1.72"/>
    </reaction>
</comment>
<evidence type="ECO:0000256" key="6">
    <source>
        <dbReference type="ARBA" id="ARBA00047942"/>
    </source>
</evidence>
<dbReference type="InterPro" id="IPR002295">
    <property type="entry name" value="N4/N6-MTase_EcoPI_Mod-like"/>
</dbReference>
<dbReference type="AlphaFoldDB" id="A0A7W6CXX5"/>
<evidence type="ECO:0000256" key="2">
    <source>
        <dbReference type="ARBA" id="ARBA00011900"/>
    </source>
</evidence>
<dbReference type="EC" id="2.1.1.72" evidence="2"/>
<accession>A0A7W6CXX5</accession>
<comment type="caution">
    <text evidence="8">The sequence shown here is derived from an EMBL/GenBank/DDBJ whole genome shotgun (WGS) entry which is preliminary data.</text>
</comment>
<keyword evidence="5" id="KW-0949">S-adenosyl-L-methionine</keyword>
<keyword evidence="3 8" id="KW-0489">Methyltransferase</keyword>
<organism evidence="8 9">
    <name type="scientific">Rhizobium metallidurans</name>
    <dbReference type="NCBI Taxonomy" id="1265931"/>
    <lineage>
        <taxon>Bacteria</taxon>
        <taxon>Pseudomonadati</taxon>
        <taxon>Pseudomonadota</taxon>
        <taxon>Alphaproteobacteria</taxon>
        <taxon>Hyphomicrobiales</taxon>
        <taxon>Rhizobiaceae</taxon>
        <taxon>Rhizobium/Agrobacterium group</taxon>
        <taxon>Rhizobium</taxon>
    </lineage>
</organism>
<evidence type="ECO:0000256" key="5">
    <source>
        <dbReference type="ARBA" id="ARBA00022691"/>
    </source>
</evidence>
<evidence type="ECO:0000256" key="3">
    <source>
        <dbReference type="ARBA" id="ARBA00022603"/>
    </source>
</evidence>
<evidence type="ECO:0000256" key="1">
    <source>
        <dbReference type="ARBA" id="ARBA00006594"/>
    </source>
</evidence>
<dbReference type="SUPFAM" id="SSF53335">
    <property type="entry name" value="S-adenosyl-L-methionine-dependent methyltransferases"/>
    <property type="match status" value="1"/>
</dbReference>